<reference evidence="6 7" key="1">
    <citation type="submission" date="2018-06" db="EMBL/GenBank/DDBJ databases">
        <title>Combined omics and stable isotope probing to characterize newly discovered Mariana Back-Arc vent microbial communities.</title>
        <authorList>
            <person name="Trembath-Reichert E."/>
            <person name="Huber J.A."/>
        </authorList>
    </citation>
    <scope>NUCLEOTIDE SEQUENCE [LARGE SCALE GENOMIC DNA]</scope>
    <source>
        <strain evidence="5">MAG 54</strain>
        <strain evidence="3">MAG 63_1</strain>
        <strain evidence="4">MAG 63_2</strain>
    </source>
</reference>
<sequence>MVYCSIEFAVTKARQQTGAAGEQIACNFLQEQGYRIIERNHRSRLGELDIIAAYGEFLIFCEVKTRRGSSGPHPSLSVTAKKIGKLRQLGELYLSRKHLTYLQPRFDVIAVQLADGKPPNIDHFINAF</sequence>
<dbReference type="AlphaFoldDB" id="A0A432FZN5"/>
<protein>
    <recommendedName>
        <fullName evidence="2">UPF0102 protein DSY95_05995</fullName>
    </recommendedName>
</protein>
<evidence type="ECO:0000313" key="5">
    <source>
        <dbReference type="EMBL" id="RTZ84579.1"/>
    </source>
</evidence>
<dbReference type="EMBL" id="QNZJ01000263">
    <property type="protein sequence ID" value="RTZ84579.1"/>
    <property type="molecule type" value="Genomic_DNA"/>
</dbReference>
<proteinExistence type="inferred from homology"/>
<dbReference type="InterPro" id="IPR011335">
    <property type="entry name" value="Restrct_endonuc-II-like"/>
</dbReference>
<comment type="caution">
    <text evidence="3">The sequence shown here is derived from an EMBL/GenBank/DDBJ whole genome shotgun (WGS) entry which is preliminary data.</text>
</comment>
<evidence type="ECO:0000313" key="7">
    <source>
        <dbReference type="Proteomes" id="UP000286801"/>
    </source>
</evidence>
<evidence type="ECO:0000313" key="6">
    <source>
        <dbReference type="Proteomes" id="UP000286732"/>
    </source>
</evidence>
<dbReference type="HAMAP" id="MF_00048">
    <property type="entry name" value="UPF0102"/>
    <property type="match status" value="1"/>
</dbReference>
<name>A0A432FZN5_9DELT</name>
<evidence type="ECO:0000256" key="2">
    <source>
        <dbReference type="HAMAP-Rule" id="MF_00048"/>
    </source>
</evidence>
<dbReference type="InterPro" id="IPR011856">
    <property type="entry name" value="tRNA_endonuc-like_dom_sf"/>
</dbReference>
<evidence type="ECO:0000256" key="1">
    <source>
        <dbReference type="ARBA" id="ARBA00006738"/>
    </source>
</evidence>
<comment type="similarity">
    <text evidence="1 2">Belongs to the UPF0102 family.</text>
</comment>
<dbReference type="Pfam" id="PF02021">
    <property type="entry name" value="UPF0102"/>
    <property type="match status" value="1"/>
</dbReference>
<dbReference type="Gene3D" id="3.40.1350.10">
    <property type="match status" value="1"/>
</dbReference>
<evidence type="ECO:0000313" key="4">
    <source>
        <dbReference type="EMBL" id="RTZ81841.1"/>
    </source>
</evidence>
<organism evidence="3 7">
    <name type="scientific">SAR324 cluster bacterium</name>
    <dbReference type="NCBI Taxonomy" id="2024889"/>
    <lineage>
        <taxon>Bacteria</taxon>
        <taxon>Deltaproteobacteria</taxon>
        <taxon>SAR324 cluster</taxon>
    </lineage>
</organism>
<accession>A0A432FZN5</accession>
<dbReference type="Proteomes" id="UP000286801">
    <property type="component" value="Unassembled WGS sequence"/>
</dbReference>
<evidence type="ECO:0000313" key="3">
    <source>
        <dbReference type="EMBL" id="RTZ76798.1"/>
    </source>
</evidence>
<dbReference type="NCBIfam" id="TIGR00252">
    <property type="entry name" value="YraN family protein"/>
    <property type="match status" value="1"/>
</dbReference>
<dbReference type="SUPFAM" id="SSF52980">
    <property type="entry name" value="Restriction endonuclease-like"/>
    <property type="match status" value="1"/>
</dbReference>
<dbReference type="CDD" id="cd20736">
    <property type="entry name" value="PoNe_Nuclease"/>
    <property type="match status" value="1"/>
</dbReference>
<dbReference type="Proteomes" id="UP000286732">
    <property type="component" value="Unassembled WGS sequence"/>
</dbReference>
<gene>
    <name evidence="5" type="ORF">DSY95_05995</name>
    <name evidence="3" type="ORF">DSY97_11335</name>
    <name evidence="4" type="ORF">DSY98_02125</name>
</gene>
<dbReference type="Proteomes" id="UP000287719">
    <property type="component" value="Unassembled WGS sequence"/>
</dbReference>
<dbReference type="NCBIfam" id="NF009154">
    <property type="entry name" value="PRK12497.3-3"/>
    <property type="match status" value="1"/>
</dbReference>
<dbReference type="PANTHER" id="PTHR34039:SF1">
    <property type="entry name" value="UPF0102 PROTEIN YRAN"/>
    <property type="match status" value="1"/>
</dbReference>
<dbReference type="EMBL" id="QNZL01000300">
    <property type="protein sequence ID" value="RTZ76798.1"/>
    <property type="molecule type" value="Genomic_DNA"/>
</dbReference>
<dbReference type="InterPro" id="IPR003509">
    <property type="entry name" value="UPF0102_YraN-like"/>
</dbReference>
<dbReference type="NCBIfam" id="NF009150">
    <property type="entry name" value="PRK12497.1-3"/>
    <property type="match status" value="1"/>
</dbReference>
<dbReference type="GO" id="GO:0003676">
    <property type="term" value="F:nucleic acid binding"/>
    <property type="evidence" value="ECO:0007669"/>
    <property type="project" value="InterPro"/>
</dbReference>
<dbReference type="EMBL" id="QNZM01000083">
    <property type="protein sequence ID" value="RTZ81841.1"/>
    <property type="molecule type" value="Genomic_DNA"/>
</dbReference>
<dbReference type="PANTHER" id="PTHR34039">
    <property type="entry name" value="UPF0102 PROTEIN YRAN"/>
    <property type="match status" value="1"/>
</dbReference>